<name>A0A9W8BE06_9FUNG</name>
<sequence>MPLVPGACVDRKWLSVGATPENESGASERTFTVMSYNILCQKLIRRSLFPYASSKSLKWKSRKEKLLKEISHWKADILCLQEVGIEHWHQIYAPHFRQAGYDSRMFFSMQKSHGIAILWKRAKFHMVGEQTVNMDDSICVDGERLITDNVGLVVALRFGSEVARVESVDPYADSVDPEYRISAGGASTAVPGPPGVIVTNTHLYWKPGACYERLQQQIAMLAAQRSIQEKHPDYPVIFCGDFNTTPDDAGYALLTKARPVVLNEWQLDNLLPVTMEDDEEEDEEENDDAEDSTSGSVSTTSYAAVTSAGTLAESEDLVAKRRRLEEYERKAEADLARDQERVRRLVSLLQMENPILLRSCYSTYAELDPTYATKQWPGEPIYTNYAKWSGTLDYIFYAPTRGLAVRDVLSLPAEQRMKPGLPNETFASDHVALAARFGLTSL</sequence>
<evidence type="ECO:0000313" key="5">
    <source>
        <dbReference type="EMBL" id="KAJ2003730.1"/>
    </source>
</evidence>
<comment type="similarity">
    <text evidence="1">Belongs to the CCR4/nocturin family.</text>
</comment>
<keyword evidence="2" id="KW-0378">Hydrolase</keyword>
<gene>
    <name evidence="5" type="primary">NGL2</name>
    <name evidence="5" type="ORF">H4R26_002914</name>
</gene>
<feature type="domain" description="Endonuclease/exonuclease/phosphatase" evidence="4">
    <location>
        <begin position="34"/>
        <end position="430"/>
    </location>
</feature>
<dbReference type="EMBL" id="JANBQF010000200">
    <property type="protein sequence ID" value="KAJ2003730.1"/>
    <property type="molecule type" value="Genomic_DNA"/>
</dbReference>
<dbReference type="InterPro" id="IPR050410">
    <property type="entry name" value="CCR4/nocturin_mRNA_transcr"/>
</dbReference>
<keyword evidence="5" id="KW-0540">Nuclease</keyword>
<dbReference type="OrthoDB" id="428734at2759"/>
<evidence type="ECO:0000256" key="1">
    <source>
        <dbReference type="ARBA" id="ARBA00010774"/>
    </source>
</evidence>
<evidence type="ECO:0000313" key="6">
    <source>
        <dbReference type="Proteomes" id="UP001150907"/>
    </source>
</evidence>
<dbReference type="SUPFAM" id="SSF56219">
    <property type="entry name" value="DNase I-like"/>
    <property type="match status" value="1"/>
</dbReference>
<evidence type="ECO:0000256" key="3">
    <source>
        <dbReference type="SAM" id="MobiDB-lite"/>
    </source>
</evidence>
<organism evidence="5 6">
    <name type="scientific">Coemansia thaxteri</name>
    <dbReference type="NCBI Taxonomy" id="2663907"/>
    <lineage>
        <taxon>Eukaryota</taxon>
        <taxon>Fungi</taxon>
        <taxon>Fungi incertae sedis</taxon>
        <taxon>Zoopagomycota</taxon>
        <taxon>Kickxellomycotina</taxon>
        <taxon>Kickxellomycetes</taxon>
        <taxon>Kickxellales</taxon>
        <taxon>Kickxellaceae</taxon>
        <taxon>Coemansia</taxon>
    </lineage>
</organism>
<dbReference type="InterPro" id="IPR005135">
    <property type="entry name" value="Endo/exonuclease/phosphatase"/>
</dbReference>
<dbReference type="PANTHER" id="PTHR12121">
    <property type="entry name" value="CARBON CATABOLITE REPRESSOR PROTEIN 4"/>
    <property type="match status" value="1"/>
</dbReference>
<evidence type="ECO:0000259" key="4">
    <source>
        <dbReference type="Pfam" id="PF03372"/>
    </source>
</evidence>
<comment type="caution">
    <text evidence="5">The sequence shown here is derived from an EMBL/GenBank/DDBJ whole genome shotgun (WGS) entry which is preliminary data.</text>
</comment>
<evidence type="ECO:0000256" key="2">
    <source>
        <dbReference type="ARBA" id="ARBA00022801"/>
    </source>
</evidence>
<reference evidence="5" key="1">
    <citation type="submission" date="2022-07" db="EMBL/GenBank/DDBJ databases">
        <title>Phylogenomic reconstructions and comparative analyses of Kickxellomycotina fungi.</title>
        <authorList>
            <person name="Reynolds N.K."/>
            <person name="Stajich J.E."/>
            <person name="Barry K."/>
            <person name="Grigoriev I.V."/>
            <person name="Crous P."/>
            <person name="Smith M.E."/>
        </authorList>
    </citation>
    <scope>NUCLEOTIDE SEQUENCE</scope>
    <source>
        <strain evidence="5">IMI 214461</strain>
    </source>
</reference>
<protein>
    <submittedName>
        <fullName evidence="5">RNA exonuclease ngl2</fullName>
    </submittedName>
</protein>
<dbReference type="PANTHER" id="PTHR12121:SF45">
    <property type="entry name" value="NOCTURNIN"/>
    <property type="match status" value="1"/>
</dbReference>
<dbReference type="GO" id="GO:0006139">
    <property type="term" value="P:nucleobase-containing compound metabolic process"/>
    <property type="evidence" value="ECO:0007669"/>
    <property type="project" value="UniProtKB-ARBA"/>
</dbReference>
<accession>A0A9W8BE06</accession>
<dbReference type="Proteomes" id="UP001150907">
    <property type="component" value="Unassembled WGS sequence"/>
</dbReference>
<dbReference type="Gene3D" id="3.60.10.10">
    <property type="entry name" value="Endonuclease/exonuclease/phosphatase"/>
    <property type="match status" value="1"/>
</dbReference>
<dbReference type="GO" id="GO:0000175">
    <property type="term" value="F:3'-5'-RNA exonuclease activity"/>
    <property type="evidence" value="ECO:0007669"/>
    <property type="project" value="TreeGrafter"/>
</dbReference>
<proteinExistence type="inferred from homology"/>
<dbReference type="InterPro" id="IPR036691">
    <property type="entry name" value="Endo/exonu/phosph_ase_sf"/>
</dbReference>
<keyword evidence="6" id="KW-1185">Reference proteome</keyword>
<feature type="region of interest" description="Disordered" evidence="3">
    <location>
        <begin position="276"/>
        <end position="300"/>
    </location>
</feature>
<dbReference type="AlphaFoldDB" id="A0A9W8BE06"/>
<dbReference type="Pfam" id="PF03372">
    <property type="entry name" value="Exo_endo_phos"/>
    <property type="match status" value="1"/>
</dbReference>
<keyword evidence="5" id="KW-0269">Exonuclease</keyword>
<feature type="compositionally biased region" description="Acidic residues" evidence="3">
    <location>
        <begin position="276"/>
        <end position="291"/>
    </location>
</feature>